<evidence type="ECO:0000313" key="2">
    <source>
        <dbReference type="EMBL" id="JAD58053.1"/>
    </source>
</evidence>
<dbReference type="AlphaFoldDB" id="A0A0A9B7D1"/>
<keyword evidence="1" id="KW-0732">Signal</keyword>
<dbReference type="EMBL" id="GBRH01239842">
    <property type="protein sequence ID" value="JAD58053.1"/>
    <property type="molecule type" value="Transcribed_RNA"/>
</dbReference>
<evidence type="ECO:0000256" key="1">
    <source>
        <dbReference type="SAM" id="SignalP"/>
    </source>
</evidence>
<reference evidence="2" key="2">
    <citation type="journal article" date="2015" name="Data Brief">
        <title>Shoot transcriptome of the giant reed, Arundo donax.</title>
        <authorList>
            <person name="Barrero R.A."/>
            <person name="Guerrero F.D."/>
            <person name="Moolhuijzen P."/>
            <person name="Goolsby J.A."/>
            <person name="Tidwell J."/>
            <person name="Bellgard S.E."/>
            <person name="Bellgard M.I."/>
        </authorList>
    </citation>
    <scope>NUCLEOTIDE SEQUENCE</scope>
    <source>
        <tissue evidence="2">Shoot tissue taken approximately 20 cm above the soil surface</tissue>
    </source>
</reference>
<sequence>MPSSISGHRGLFLLLVLVALPVPLPRCAGESVTCLAVYREGGAPAVF</sequence>
<name>A0A0A9B7D1_ARUDO</name>
<organism evidence="2">
    <name type="scientific">Arundo donax</name>
    <name type="common">Giant reed</name>
    <name type="synonym">Donax arundinaceus</name>
    <dbReference type="NCBI Taxonomy" id="35708"/>
    <lineage>
        <taxon>Eukaryota</taxon>
        <taxon>Viridiplantae</taxon>
        <taxon>Streptophyta</taxon>
        <taxon>Embryophyta</taxon>
        <taxon>Tracheophyta</taxon>
        <taxon>Spermatophyta</taxon>
        <taxon>Magnoliopsida</taxon>
        <taxon>Liliopsida</taxon>
        <taxon>Poales</taxon>
        <taxon>Poaceae</taxon>
        <taxon>PACMAD clade</taxon>
        <taxon>Arundinoideae</taxon>
        <taxon>Arundineae</taxon>
        <taxon>Arundo</taxon>
    </lineage>
</organism>
<proteinExistence type="predicted"/>
<accession>A0A0A9B7D1</accession>
<feature type="chain" id="PRO_5002060421" evidence="1">
    <location>
        <begin position="30"/>
        <end position="47"/>
    </location>
</feature>
<protein>
    <submittedName>
        <fullName evidence="2">p2C76</fullName>
    </submittedName>
</protein>
<reference evidence="2" key="1">
    <citation type="submission" date="2014-09" db="EMBL/GenBank/DDBJ databases">
        <authorList>
            <person name="Magalhaes I.L.F."/>
            <person name="Oliveira U."/>
            <person name="Santos F.R."/>
            <person name="Vidigal T.H.D.A."/>
            <person name="Brescovit A.D."/>
            <person name="Santos A.J."/>
        </authorList>
    </citation>
    <scope>NUCLEOTIDE SEQUENCE</scope>
    <source>
        <tissue evidence="2">Shoot tissue taken approximately 20 cm above the soil surface</tissue>
    </source>
</reference>
<feature type="signal peptide" evidence="1">
    <location>
        <begin position="1"/>
        <end position="29"/>
    </location>
</feature>